<dbReference type="HAMAP" id="MF_00434">
    <property type="entry name" value="Pterin_4_alpha"/>
    <property type="match status" value="1"/>
</dbReference>
<evidence type="ECO:0000256" key="1">
    <source>
        <dbReference type="ARBA" id="ARBA00001554"/>
    </source>
</evidence>
<keyword evidence="6" id="KW-1185">Reference proteome</keyword>
<accession>A0ABU6JBM0</accession>
<gene>
    <name evidence="5" type="ORF">RY831_17315</name>
</gene>
<name>A0ABU6JBM0_9BURK</name>
<organism evidence="5 6">
    <name type="scientific">Noviherbaspirillum album</name>
    <dbReference type="NCBI Taxonomy" id="3080276"/>
    <lineage>
        <taxon>Bacteria</taxon>
        <taxon>Pseudomonadati</taxon>
        <taxon>Pseudomonadota</taxon>
        <taxon>Betaproteobacteria</taxon>
        <taxon>Burkholderiales</taxon>
        <taxon>Oxalobacteraceae</taxon>
        <taxon>Noviherbaspirillum</taxon>
    </lineage>
</organism>
<evidence type="ECO:0000256" key="4">
    <source>
        <dbReference type="HAMAP-Rule" id="MF_00434"/>
    </source>
</evidence>
<evidence type="ECO:0000256" key="3">
    <source>
        <dbReference type="ARBA" id="ARBA00023239"/>
    </source>
</evidence>
<dbReference type="EMBL" id="JAWIIV010000014">
    <property type="protein sequence ID" value="MEC4720928.1"/>
    <property type="molecule type" value="Genomic_DNA"/>
</dbReference>
<reference evidence="5 6" key="1">
    <citation type="submission" date="2023-10" db="EMBL/GenBank/DDBJ databases">
        <title>Noviherbaspirillum sp. CPCC 100848 genome assembly.</title>
        <authorList>
            <person name="Li X.Y."/>
            <person name="Fang X.M."/>
        </authorList>
    </citation>
    <scope>NUCLEOTIDE SEQUENCE [LARGE SCALE GENOMIC DNA]</scope>
    <source>
        <strain evidence="5 6">CPCC 100848</strain>
    </source>
</reference>
<dbReference type="NCBIfam" id="NF002018">
    <property type="entry name" value="PRK00823.1-3"/>
    <property type="match status" value="1"/>
</dbReference>
<dbReference type="Gene3D" id="3.30.1360.20">
    <property type="entry name" value="Transcriptional coactivator/pterin dehydratase"/>
    <property type="match status" value="1"/>
</dbReference>
<evidence type="ECO:0000256" key="2">
    <source>
        <dbReference type="ARBA" id="ARBA00006472"/>
    </source>
</evidence>
<keyword evidence="3 4" id="KW-0456">Lyase</keyword>
<dbReference type="EC" id="4.2.1.96" evidence="4"/>
<dbReference type="InterPro" id="IPR001533">
    <property type="entry name" value="Pterin_deHydtase"/>
</dbReference>
<dbReference type="PANTHER" id="PTHR12599:SF0">
    <property type="entry name" value="PTERIN-4-ALPHA-CARBINOLAMINE DEHYDRATASE"/>
    <property type="match status" value="1"/>
</dbReference>
<dbReference type="PANTHER" id="PTHR12599">
    <property type="entry name" value="PTERIN-4-ALPHA-CARBINOLAMINE DEHYDRATASE"/>
    <property type="match status" value="1"/>
</dbReference>
<comment type="caution">
    <text evidence="5">The sequence shown here is derived from an EMBL/GenBank/DDBJ whole genome shotgun (WGS) entry which is preliminary data.</text>
</comment>
<evidence type="ECO:0000313" key="6">
    <source>
        <dbReference type="Proteomes" id="UP001352263"/>
    </source>
</evidence>
<dbReference type="GO" id="GO:0008124">
    <property type="term" value="F:4-alpha-hydroxytetrahydrobiopterin dehydratase activity"/>
    <property type="evidence" value="ECO:0007669"/>
    <property type="project" value="UniProtKB-EC"/>
</dbReference>
<comment type="catalytic activity">
    <reaction evidence="1 4">
        <text>(4aS,6R)-4a-hydroxy-L-erythro-5,6,7,8-tetrahydrobiopterin = (6R)-L-erythro-6,7-dihydrobiopterin + H2O</text>
        <dbReference type="Rhea" id="RHEA:11920"/>
        <dbReference type="ChEBI" id="CHEBI:15377"/>
        <dbReference type="ChEBI" id="CHEBI:15642"/>
        <dbReference type="ChEBI" id="CHEBI:43120"/>
        <dbReference type="EC" id="4.2.1.96"/>
    </reaction>
</comment>
<sequence length="100" mass="11018">MEKFDAAARAAALAALPEWKHDAGRDAISREFAFADFGEAFAFMTQIAIVAEKRNHHPEWFNVYNKVAITLTTHDANGLTQRDADLAAYADAAFARFAAD</sequence>
<dbReference type="InterPro" id="IPR036428">
    <property type="entry name" value="PCD_sf"/>
</dbReference>
<proteinExistence type="inferred from homology"/>
<dbReference type="RefSeq" id="WP_326507638.1">
    <property type="nucleotide sequence ID" value="NZ_JAWIIV010000014.1"/>
</dbReference>
<protein>
    <recommendedName>
        <fullName evidence="4">Putative pterin-4-alpha-carbinolamine dehydratase</fullName>
        <shortName evidence="4">PHS</shortName>
        <ecNumber evidence="4">4.2.1.96</ecNumber>
    </recommendedName>
    <alternativeName>
        <fullName evidence="4">4-alpha-hydroxy-tetrahydropterin dehydratase</fullName>
    </alternativeName>
    <alternativeName>
        <fullName evidence="4">Pterin carbinolamine dehydratase</fullName>
        <shortName evidence="4">PCD</shortName>
    </alternativeName>
</protein>
<dbReference type="SUPFAM" id="SSF55248">
    <property type="entry name" value="PCD-like"/>
    <property type="match status" value="1"/>
</dbReference>
<dbReference type="Proteomes" id="UP001352263">
    <property type="component" value="Unassembled WGS sequence"/>
</dbReference>
<comment type="similarity">
    <text evidence="2 4">Belongs to the pterin-4-alpha-carbinolamine dehydratase family.</text>
</comment>
<dbReference type="Pfam" id="PF01329">
    <property type="entry name" value="Pterin_4a"/>
    <property type="match status" value="1"/>
</dbReference>
<evidence type="ECO:0000313" key="5">
    <source>
        <dbReference type="EMBL" id="MEC4720928.1"/>
    </source>
</evidence>